<dbReference type="AlphaFoldDB" id="A0AAD9GIY4"/>
<name>A0AAD9GIY4_9STRA</name>
<protein>
    <submittedName>
        <fullName evidence="2">Uncharacterized protein</fullName>
    </submittedName>
</protein>
<evidence type="ECO:0000313" key="2">
    <source>
        <dbReference type="EMBL" id="KAK1939430.1"/>
    </source>
</evidence>
<dbReference type="EMBL" id="JASMQC010000016">
    <property type="protein sequence ID" value="KAK1939430.1"/>
    <property type="molecule type" value="Genomic_DNA"/>
</dbReference>
<sequence length="103" mass="11839">MNRSTTLLRKLAMLFLTDTILDRDFVEYLKCRLTFFAMTTDGESQKTFVALITHLAQPVRKLSWHLLTSSAALVLKLFFSAVPMILEVSMGMHPIEQVKLDEY</sequence>
<dbReference type="Proteomes" id="UP001259832">
    <property type="component" value="Unassembled WGS sequence"/>
</dbReference>
<keyword evidence="1" id="KW-0472">Membrane</keyword>
<accession>A0AAD9GIY4</accession>
<proteinExistence type="predicted"/>
<feature type="transmembrane region" description="Helical" evidence="1">
    <location>
        <begin position="64"/>
        <end position="86"/>
    </location>
</feature>
<evidence type="ECO:0000313" key="3">
    <source>
        <dbReference type="Proteomes" id="UP001259832"/>
    </source>
</evidence>
<gene>
    <name evidence="2" type="ORF">P3T76_008814</name>
</gene>
<keyword evidence="1" id="KW-1133">Transmembrane helix</keyword>
<comment type="caution">
    <text evidence="2">The sequence shown here is derived from an EMBL/GenBank/DDBJ whole genome shotgun (WGS) entry which is preliminary data.</text>
</comment>
<keyword evidence="3" id="KW-1185">Reference proteome</keyword>
<reference evidence="2" key="1">
    <citation type="submission" date="2023-08" db="EMBL/GenBank/DDBJ databases">
        <title>Reference Genome Resource for the Citrus Pathogen Phytophthora citrophthora.</title>
        <authorList>
            <person name="Moller H."/>
            <person name="Coetzee B."/>
            <person name="Rose L.J."/>
            <person name="Van Niekerk J.M."/>
        </authorList>
    </citation>
    <scope>NUCLEOTIDE SEQUENCE</scope>
    <source>
        <strain evidence="2">STE-U-9442</strain>
    </source>
</reference>
<keyword evidence="1" id="KW-0812">Transmembrane</keyword>
<organism evidence="2 3">
    <name type="scientific">Phytophthora citrophthora</name>
    <dbReference type="NCBI Taxonomy" id="4793"/>
    <lineage>
        <taxon>Eukaryota</taxon>
        <taxon>Sar</taxon>
        <taxon>Stramenopiles</taxon>
        <taxon>Oomycota</taxon>
        <taxon>Peronosporomycetes</taxon>
        <taxon>Peronosporales</taxon>
        <taxon>Peronosporaceae</taxon>
        <taxon>Phytophthora</taxon>
    </lineage>
</organism>
<evidence type="ECO:0000256" key="1">
    <source>
        <dbReference type="SAM" id="Phobius"/>
    </source>
</evidence>